<evidence type="ECO:0000313" key="2">
    <source>
        <dbReference type="Proteomes" id="UP000255129"/>
    </source>
</evidence>
<name>A0A379G3D6_9GAMM</name>
<dbReference type="OrthoDB" id="9800082at2"/>
<evidence type="ECO:0000313" key="1">
    <source>
        <dbReference type="EMBL" id="SUC35411.1"/>
    </source>
</evidence>
<accession>A0A379G3D6</accession>
<dbReference type="RefSeq" id="WP_115164257.1">
    <property type="nucleotide sequence ID" value="NZ_JAOXCZ010000086.1"/>
</dbReference>
<dbReference type="InterPro" id="IPR010282">
    <property type="entry name" value="Uncharacterised_HutD/Ves"/>
</dbReference>
<dbReference type="InterPro" id="IPR014710">
    <property type="entry name" value="RmlC-like_jellyroll"/>
</dbReference>
<organism evidence="1 2">
    <name type="scientific">Providencia rustigianii</name>
    <dbReference type="NCBI Taxonomy" id="158850"/>
    <lineage>
        <taxon>Bacteria</taxon>
        <taxon>Pseudomonadati</taxon>
        <taxon>Pseudomonadota</taxon>
        <taxon>Gammaproteobacteria</taxon>
        <taxon>Enterobacterales</taxon>
        <taxon>Morganellaceae</taxon>
        <taxon>Providencia</taxon>
    </lineage>
</organism>
<dbReference type="GeneID" id="93421119"/>
<dbReference type="AlphaFoldDB" id="A0A379G3D6"/>
<dbReference type="Pfam" id="PF05962">
    <property type="entry name" value="HutD"/>
    <property type="match status" value="1"/>
</dbReference>
<gene>
    <name evidence="1" type="ORF">NCTC12026_01807</name>
</gene>
<dbReference type="EMBL" id="UGUA01000002">
    <property type="protein sequence ID" value="SUC35411.1"/>
    <property type="molecule type" value="Genomic_DNA"/>
</dbReference>
<dbReference type="SUPFAM" id="SSF51182">
    <property type="entry name" value="RmlC-like cupins"/>
    <property type="match status" value="1"/>
</dbReference>
<dbReference type="Gene3D" id="2.60.120.10">
    <property type="entry name" value="Jelly Rolls"/>
    <property type="match status" value="1"/>
</dbReference>
<dbReference type="InterPro" id="IPR011051">
    <property type="entry name" value="RmlC_Cupin_sf"/>
</dbReference>
<reference evidence="1 2" key="1">
    <citation type="submission" date="2018-06" db="EMBL/GenBank/DDBJ databases">
        <authorList>
            <consortium name="Pathogen Informatics"/>
            <person name="Doyle S."/>
        </authorList>
    </citation>
    <scope>NUCLEOTIDE SEQUENCE [LARGE SCALE GENOMIC DNA]</scope>
    <source>
        <strain evidence="1 2">NCTC12026</strain>
    </source>
</reference>
<dbReference type="Proteomes" id="UP000255129">
    <property type="component" value="Unassembled WGS sequence"/>
</dbReference>
<protein>
    <submittedName>
        <fullName evidence="1">Uncharacterized protein conserved in bacteria</fullName>
    </submittedName>
</protein>
<sequence>MKIKCFSTTDLPVFEWNDNCGTSQEVFCWPVASDYSLRASIAKIEQSSFLKQYPEGERLTILLDNQTLRIHDNHRIDEYFHQVGESIRCPAELYVNVELQQPIRLMNFIYRSDRWNVRSYLIDSQQQLPAHQAGLVYVLSGEWLVSGGNCERMSEGDGGWWLPDIRTGELTPCSLDSQLLWIECIPC</sequence>
<proteinExistence type="predicted"/>